<feature type="domain" description="N-acetyltransferase" evidence="3">
    <location>
        <begin position="21"/>
        <end position="179"/>
    </location>
</feature>
<evidence type="ECO:0000313" key="5">
    <source>
        <dbReference type="Proteomes" id="UP000032309"/>
    </source>
</evidence>
<keyword evidence="5" id="KW-1185">Reference proteome</keyword>
<keyword evidence="2" id="KW-0012">Acyltransferase</keyword>
<dbReference type="PROSITE" id="PS51186">
    <property type="entry name" value="GNAT"/>
    <property type="match status" value="1"/>
</dbReference>
<dbReference type="Pfam" id="PF00583">
    <property type="entry name" value="Acetyltransf_1"/>
    <property type="match status" value="1"/>
</dbReference>
<dbReference type="InterPro" id="IPR000182">
    <property type="entry name" value="GNAT_dom"/>
</dbReference>
<organism evidence="4 5">
    <name type="scientific">Candidatus Brocadia sinica JPN1</name>
    <dbReference type="NCBI Taxonomy" id="1197129"/>
    <lineage>
        <taxon>Bacteria</taxon>
        <taxon>Pseudomonadati</taxon>
        <taxon>Planctomycetota</taxon>
        <taxon>Candidatus Brocadiia</taxon>
        <taxon>Candidatus Brocadiales</taxon>
        <taxon>Candidatus Brocadiaceae</taxon>
        <taxon>Candidatus Brocadia</taxon>
    </lineage>
</organism>
<sequence>MLDKRKLVNNIVNRHLRVHMQLVDCSFEKHAVSVLEILNEAIANSTALYDYKARSIESMENWFSVKAKNKFPVIGCVDDDRTLLGFASYGTFRAWPAYKYTVEHSVYIHKDHRGKGIGLFLMRRLIEIAREQQYHSLIGGIDAKNVASVVLHEKLGFRLVGTLPQVGFKFGRWLDLAFYQLLLDTPFSPVDD</sequence>
<evidence type="ECO:0000259" key="3">
    <source>
        <dbReference type="PROSITE" id="PS51186"/>
    </source>
</evidence>
<keyword evidence="1" id="KW-0808">Transferase</keyword>
<comment type="caution">
    <text evidence="4">The sequence shown here is derived from an EMBL/GenBank/DDBJ whole genome shotgun (WGS) entry which is preliminary data.</text>
</comment>
<dbReference type="EMBL" id="BAFN01000001">
    <property type="protein sequence ID" value="GAN32102.1"/>
    <property type="molecule type" value="Genomic_DNA"/>
</dbReference>
<gene>
    <name evidence="4" type="ORF">BROSI_A0612</name>
</gene>
<evidence type="ECO:0000256" key="1">
    <source>
        <dbReference type="ARBA" id="ARBA00022679"/>
    </source>
</evidence>
<dbReference type="SUPFAM" id="SSF55729">
    <property type="entry name" value="Acyl-CoA N-acyltransferases (Nat)"/>
    <property type="match status" value="1"/>
</dbReference>
<evidence type="ECO:0000256" key="2">
    <source>
        <dbReference type="ARBA" id="ARBA00023315"/>
    </source>
</evidence>
<dbReference type="PANTHER" id="PTHR43072">
    <property type="entry name" value="N-ACETYLTRANSFERASE"/>
    <property type="match status" value="1"/>
</dbReference>
<proteinExistence type="predicted"/>
<accession>A0ABQ0JTL8</accession>
<evidence type="ECO:0000313" key="4">
    <source>
        <dbReference type="EMBL" id="GAN32102.1"/>
    </source>
</evidence>
<dbReference type="PANTHER" id="PTHR43072:SF23">
    <property type="entry name" value="UPF0039 PROTEIN C11D3.02C"/>
    <property type="match status" value="1"/>
</dbReference>
<dbReference type="InterPro" id="IPR016181">
    <property type="entry name" value="Acyl_CoA_acyltransferase"/>
</dbReference>
<dbReference type="CDD" id="cd04301">
    <property type="entry name" value="NAT_SF"/>
    <property type="match status" value="1"/>
</dbReference>
<reference evidence="5" key="1">
    <citation type="journal article" date="2015" name="Genome Announc.">
        <title>Draft Genome Sequence of an Anaerobic Ammonium-Oxidizing Bacterium, "Candidatus Brocadia sinica".</title>
        <authorList>
            <person name="Oshiki M."/>
            <person name="Shinyako-Hata K."/>
            <person name="Satoh H."/>
            <person name="Okabe S."/>
        </authorList>
    </citation>
    <scope>NUCLEOTIDE SEQUENCE [LARGE SCALE GENOMIC DNA]</scope>
    <source>
        <strain evidence="5">JPN1</strain>
    </source>
</reference>
<name>A0ABQ0JTL8_9BACT</name>
<dbReference type="Gene3D" id="3.40.630.30">
    <property type="match status" value="1"/>
</dbReference>
<protein>
    <submittedName>
        <fullName evidence="4">GNAT family acetyltransferase</fullName>
    </submittedName>
</protein>
<dbReference type="Proteomes" id="UP000032309">
    <property type="component" value="Unassembled WGS sequence"/>
</dbReference>